<organism evidence="1 2">
    <name type="scientific">Clostridium cochlearium</name>
    <dbReference type="NCBI Taxonomy" id="1494"/>
    <lineage>
        <taxon>Bacteria</taxon>
        <taxon>Bacillati</taxon>
        <taxon>Bacillota</taxon>
        <taxon>Clostridia</taxon>
        <taxon>Eubacteriales</taxon>
        <taxon>Clostridiaceae</taxon>
        <taxon>Clostridium</taxon>
    </lineage>
</organism>
<gene>
    <name evidence="1" type="ORF">HMJ28_12815</name>
</gene>
<name>A0A7Y3Y0F5_CLOCO</name>
<comment type="caution">
    <text evidence="1">The sequence shown here is derived from an EMBL/GenBank/DDBJ whole genome shotgun (WGS) entry which is preliminary data.</text>
</comment>
<sequence>TGLLDEAFIMQYFSNNVKEARENYAKLVYICDDEKIKNELEFQDEETEYRSDRTIIVRDFEPDEILKFIEKETGIDKIMCHVKNNKNSKIVKALASLLMRSLCNYRCKDICKVLGNIAQSTVSRLCSIGVELISTEDKYKNIINKFISEHRDSKAIACT</sequence>
<evidence type="ECO:0000313" key="1">
    <source>
        <dbReference type="EMBL" id="NOH17244.1"/>
    </source>
</evidence>
<proteinExistence type="predicted"/>
<dbReference type="EMBL" id="JABFIF010000043">
    <property type="protein sequence ID" value="NOH17244.1"/>
    <property type="molecule type" value="Genomic_DNA"/>
</dbReference>
<evidence type="ECO:0000313" key="2">
    <source>
        <dbReference type="Proteomes" id="UP000528432"/>
    </source>
</evidence>
<dbReference type="Gene3D" id="1.10.1750.10">
    <property type="match status" value="1"/>
</dbReference>
<feature type="non-terminal residue" evidence="1">
    <location>
        <position position="1"/>
    </location>
</feature>
<dbReference type="SUPFAM" id="SSF48295">
    <property type="entry name" value="TrpR-like"/>
    <property type="match status" value="1"/>
</dbReference>
<dbReference type="InterPro" id="IPR010921">
    <property type="entry name" value="Trp_repressor/repl_initiator"/>
</dbReference>
<dbReference type="Proteomes" id="UP000528432">
    <property type="component" value="Unassembled WGS sequence"/>
</dbReference>
<dbReference type="AlphaFoldDB" id="A0A7Y3Y0F5"/>
<accession>A0A7Y3Y0F5</accession>
<dbReference type="GO" id="GO:0043565">
    <property type="term" value="F:sequence-specific DNA binding"/>
    <property type="evidence" value="ECO:0007669"/>
    <property type="project" value="InterPro"/>
</dbReference>
<protein>
    <submittedName>
        <fullName evidence="1">Transposase</fullName>
    </submittedName>
</protein>
<reference evidence="1 2" key="1">
    <citation type="submission" date="2020-05" db="EMBL/GenBank/DDBJ databases">
        <title>Draft genome sequence of Clostridium cochlearium strain AGROS13 isolated from a sheep dairy farm in New Zealand.</title>
        <authorList>
            <person name="Gupta T.B."/>
            <person name="Jauregui R."/>
            <person name="Risson A.N."/>
            <person name="Brightwell G."/>
            <person name="Maclean P."/>
        </authorList>
    </citation>
    <scope>NUCLEOTIDE SEQUENCE [LARGE SCALE GENOMIC DNA]</scope>
    <source>
        <strain evidence="1 2">AGROS13</strain>
    </source>
</reference>